<evidence type="ECO:0000313" key="3">
    <source>
        <dbReference type="Proteomes" id="UP000285060"/>
    </source>
</evidence>
<dbReference type="GO" id="GO:0000976">
    <property type="term" value="F:transcription cis-regulatory region binding"/>
    <property type="evidence" value="ECO:0007669"/>
    <property type="project" value="TreeGrafter"/>
</dbReference>
<dbReference type="AlphaFoldDB" id="A0A418AUQ0"/>
<dbReference type="GO" id="GO:0016251">
    <property type="term" value="F:RNA polymerase II general transcription initiation factor activity"/>
    <property type="evidence" value="ECO:0007669"/>
    <property type="project" value="TreeGrafter"/>
</dbReference>
<organism evidence="2 3">
    <name type="scientific">Aphanomyces invadans</name>
    <dbReference type="NCBI Taxonomy" id="157072"/>
    <lineage>
        <taxon>Eukaryota</taxon>
        <taxon>Sar</taxon>
        <taxon>Stramenopiles</taxon>
        <taxon>Oomycota</taxon>
        <taxon>Saprolegniomycetes</taxon>
        <taxon>Saprolegniales</taxon>
        <taxon>Verrucalvaceae</taxon>
        <taxon>Aphanomyces</taxon>
    </lineage>
</organism>
<dbReference type="GO" id="GO:0005669">
    <property type="term" value="C:transcription factor TFIID complex"/>
    <property type="evidence" value="ECO:0007669"/>
    <property type="project" value="InterPro"/>
</dbReference>
<dbReference type="Gene3D" id="2.60.40.1730">
    <property type="entry name" value="tricorn interacting facor f3 domain"/>
    <property type="match status" value="1"/>
</dbReference>
<feature type="compositionally biased region" description="Acidic residues" evidence="1">
    <location>
        <begin position="456"/>
        <end position="469"/>
    </location>
</feature>
<dbReference type="VEuPathDB" id="FungiDB:H310_11824"/>
<feature type="compositionally biased region" description="Basic and acidic residues" evidence="1">
    <location>
        <begin position="114"/>
        <end position="124"/>
    </location>
</feature>
<dbReference type="SUPFAM" id="SSF55486">
    <property type="entry name" value="Metalloproteases ('zincins'), catalytic domain"/>
    <property type="match status" value="1"/>
</dbReference>
<dbReference type="PANTHER" id="PTHR15137">
    <property type="entry name" value="TRANSCRIPTION INITIATION FACTOR TFIID"/>
    <property type="match status" value="1"/>
</dbReference>
<evidence type="ECO:0000313" key="2">
    <source>
        <dbReference type="EMBL" id="RHY29160.1"/>
    </source>
</evidence>
<gene>
    <name evidence="2" type="ORF">DYB32_005386</name>
</gene>
<sequence>MMEDFEYLQQRLRLHVELMERHLTGVSELILAPKQDNIKQIRVHCRQCVVSRVTVNGVEARFEHHDFLGEIVQESYRDWSSFDLFYRGAIVASKEGTLVIEMPPSVRIVDKKECKDDDSKKVDGENPTDDEHDANAVWDSSDVLPLSSTKFAPVRVRIQYTVTNPRGGVRFMLPDELHPNRVPHMYTYCGPFGGLCDGARTWMPCRDMLGDKCTFRIELIVPASCSMPRVAHFCLPDRLTELMTATKFKDPHFVTYFETYFNARYPFATYSQIFVDDPPTDCQYFAGLSVLNQDVLYGPTIIDHAFVSQAIQIKGFIGSWIAGTDHLISFHAWVLVGIVGYLFDLYVLSAYGSEAYGYRIQLAIDALVTMELVAENGPPSLMYDDVDVYGEYDPSYMPFLEAKAPLILRMIERKVEQEVGPRHLQLALQRIVSGQVGGVSGSGGSKQQSSTNNGDDKDDDKDDEDEGMMDGDKDSNGALASGQLQPLSTWYLLRTVKVVAGASNPRQICVNQDG</sequence>
<evidence type="ECO:0000256" key="1">
    <source>
        <dbReference type="SAM" id="MobiDB-lite"/>
    </source>
</evidence>
<accession>A0A418AUQ0</accession>
<comment type="caution">
    <text evidence="2">The sequence shown here is derived from an EMBL/GenBank/DDBJ whole genome shotgun (WGS) entry which is preliminary data.</text>
</comment>
<dbReference type="Proteomes" id="UP000285060">
    <property type="component" value="Unassembled WGS sequence"/>
</dbReference>
<dbReference type="InterPro" id="IPR037813">
    <property type="entry name" value="TAF2"/>
</dbReference>
<dbReference type="SUPFAM" id="SSF63737">
    <property type="entry name" value="Leukotriene A4 hydrolase N-terminal domain"/>
    <property type="match status" value="1"/>
</dbReference>
<protein>
    <submittedName>
        <fullName evidence="2">Uncharacterized protein</fullName>
    </submittedName>
</protein>
<dbReference type="InterPro" id="IPR042097">
    <property type="entry name" value="Aminopeptidase_N-like_N_sf"/>
</dbReference>
<feature type="region of interest" description="Disordered" evidence="1">
    <location>
        <begin position="114"/>
        <end position="134"/>
    </location>
</feature>
<dbReference type="EMBL" id="QUSY01000475">
    <property type="protein sequence ID" value="RHY29160.1"/>
    <property type="molecule type" value="Genomic_DNA"/>
</dbReference>
<dbReference type="PANTHER" id="PTHR15137:SF9">
    <property type="entry name" value="TRANSCRIPTION INITIATION FACTOR TFIID SUBUNIT 2"/>
    <property type="match status" value="1"/>
</dbReference>
<reference evidence="2 3" key="1">
    <citation type="submission" date="2018-08" db="EMBL/GenBank/DDBJ databases">
        <title>Aphanomyces genome sequencing and annotation.</title>
        <authorList>
            <person name="Minardi D."/>
            <person name="Oidtmann B."/>
            <person name="Van Der Giezen M."/>
            <person name="Studholme D.J."/>
        </authorList>
    </citation>
    <scope>NUCLEOTIDE SEQUENCE [LARGE SCALE GENOMIC DNA]</scope>
    <source>
        <strain evidence="2 3">NJM0002</strain>
    </source>
</reference>
<dbReference type="GO" id="GO:0006367">
    <property type="term" value="P:transcription initiation at RNA polymerase II promoter"/>
    <property type="evidence" value="ECO:0007669"/>
    <property type="project" value="TreeGrafter"/>
</dbReference>
<dbReference type="GO" id="GO:0003682">
    <property type="term" value="F:chromatin binding"/>
    <property type="evidence" value="ECO:0007669"/>
    <property type="project" value="TreeGrafter"/>
</dbReference>
<name>A0A418AUQ0_9STRA</name>
<feature type="region of interest" description="Disordered" evidence="1">
    <location>
        <begin position="437"/>
        <end position="481"/>
    </location>
</feature>
<keyword evidence="3" id="KW-1185">Reference proteome</keyword>
<proteinExistence type="predicted"/>